<dbReference type="SUPFAM" id="SSF110296">
    <property type="entry name" value="Oligoxyloglucan reducing end-specific cellobiohydrolase"/>
    <property type="match status" value="1"/>
</dbReference>
<accession>A0A2K1DWP5</accession>
<dbReference type="OrthoDB" id="9813892at2"/>
<gene>
    <name evidence="1" type="ORF">C1T31_11725</name>
</gene>
<name>A0A2K1DWP5_9FLAO</name>
<dbReference type="Pfam" id="PF02012">
    <property type="entry name" value="BNR"/>
    <property type="match status" value="1"/>
</dbReference>
<evidence type="ECO:0000313" key="2">
    <source>
        <dbReference type="Proteomes" id="UP000236641"/>
    </source>
</evidence>
<comment type="caution">
    <text evidence="1">The sequence shown here is derived from an EMBL/GenBank/DDBJ whole genome shotgun (WGS) entry which is preliminary data.</text>
</comment>
<dbReference type="EMBL" id="POWF01000008">
    <property type="protein sequence ID" value="PNQ72455.1"/>
    <property type="molecule type" value="Genomic_DNA"/>
</dbReference>
<dbReference type="RefSeq" id="WP_103052699.1">
    <property type="nucleotide sequence ID" value="NZ_POWF01000008.1"/>
</dbReference>
<proteinExistence type="predicted"/>
<dbReference type="AlphaFoldDB" id="A0A2K1DWP5"/>
<organism evidence="1 2">
    <name type="scientific">Hanstruepera neustonica</name>
    <dbReference type="NCBI Taxonomy" id="1445657"/>
    <lineage>
        <taxon>Bacteria</taxon>
        <taxon>Pseudomonadati</taxon>
        <taxon>Bacteroidota</taxon>
        <taxon>Flavobacteriia</taxon>
        <taxon>Flavobacteriales</taxon>
        <taxon>Flavobacteriaceae</taxon>
        <taxon>Hanstruepera</taxon>
    </lineage>
</organism>
<reference evidence="1 2" key="1">
    <citation type="submission" date="2018-01" db="EMBL/GenBank/DDBJ databases">
        <title>The draft genome of Hanstruepera neustonica JCM19743.</title>
        <authorList>
            <person name="He R.-H."/>
            <person name="Du Z.-J."/>
        </authorList>
    </citation>
    <scope>NUCLEOTIDE SEQUENCE [LARGE SCALE GENOMIC DNA]</scope>
    <source>
        <strain evidence="1 2">JCM19743</strain>
    </source>
</reference>
<evidence type="ECO:0000313" key="1">
    <source>
        <dbReference type="EMBL" id="PNQ72455.1"/>
    </source>
</evidence>
<dbReference type="Proteomes" id="UP000236641">
    <property type="component" value="Unassembled WGS sequence"/>
</dbReference>
<dbReference type="PANTHER" id="PTHR47199:SF2">
    <property type="entry name" value="PHOTOSYSTEM II STABILITY_ASSEMBLY FACTOR HCF136, CHLOROPLASTIC"/>
    <property type="match status" value="1"/>
</dbReference>
<dbReference type="Gene3D" id="2.130.10.10">
    <property type="entry name" value="YVTN repeat-like/Quinoprotein amine dehydrogenase"/>
    <property type="match status" value="1"/>
</dbReference>
<sequence>MRILLALLITLCFLSCKKEPKKQPQDFSKVDIEVLLQDSLLNVRALELDDPPNYSIASSNGLIIYAIKNDTAKLAVGYYDVKYDSIIPNFRSLAATSRATFALSIGNPALLYGITSDTTKLVYQENHPKVFYDSMEFWNDDEGIAVGDAIDGCLSVIITRDGGNTWSKLPCDQLPLAAEGEGAFAASDTNIAIVGNKTWVGTTVGRIYYSDDKGKTWDVIDTPIVKEKDTEGIYSLDFYDELNGFAIGGDYTKPADSSANKTRTQDGGKTWQLVAENKSPGYRSCVQYIPNGNGKELVAIGFKGIDYSHDSGNTWKHLSDEGFYTIRFLNDSVAYAAGAGRIAKLTFRE</sequence>
<keyword evidence="2" id="KW-1185">Reference proteome</keyword>
<dbReference type="InterPro" id="IPR015943">
    <property type="entry name" value="WD40/YVTN_repeat-like_dom_sf"/>
</dbReference>
<dbReference type="InterPro" id="IPR002860">
    <property type="entry name" value="BNR_rpt"/>
</dbReference>
<protein>
    <submittedName>
        <fullName evidence="1">Oxidoreductase</fullName>
    </submittedName>
</protein>
<dbReference type="PANTHER" id="PTHR47199">
    <property type="entry name" value="PHOTOSYSTEM II STABILITY/ASSEMBLY FACTOR HCF136, CHLOROPLASTIC"/>
    <property type="match status" value="1"/>
</dbReference>